<evidence type="ECO:0000313" key="4">
    <source>
        <dbReference type="EMBL" id="KIT15031.1"/>
    </source>
</evidence>
<dbReference type="OrthoDB" id="9795675at2"/>
<sequence length="462" mass="51993">MTTHPNVLLVMSDQQRPDTLGFRGETPCRTPHMDRLAREGVSFDRAMTPCPLCLPSRAALFTGLYPHENDMLDNTTSALETCQLLETFRGGGYEVSYAGKWHLGQDNIDRFTDRAAGDSTALYSDWCKERGLVDGWTFNDPRVRTHRQPSMSTPVALPLDMAPETTNDAYIADIAIDHLRTRDRSRPFFQVCSFNGPHPPFVIPEPYFSMYDPADAVRPPNFGPRPGEPAANETSYYRRLFLDHGEDFEAWRKSYAVYWGFTSLIDDQLGRILNALEAEGTLDDTIVIYLSDHGENLGAHGLWHKMVGYEESIRVPLIFRLPGRISNGLRSDMPSSLVDVAPTLARLCDLPSRPEWRGRDLSGVMAGEEAPDLGREMFAMHRPLGDWMGTVPWRMIEADRKKLIWHLDGAVELFDLEADPFELNDLAASPGAADLRRDLLARLHDLMAEVADPRIEDFAAIA</sequence>
<dbReference type="PANTHER" id="PTHR45953:SF1">
    <property type="entry name" value="IDURONATE 2-SULFATASE"/>
    <property type="match status" value="1"/>
</dbReference>
<dbReference type="InterPro" id="IPR000917">
    <property type="entry name" value="Sulfatase_N"/>
</dbReference>
<keyword evidence="1" id="KW-0479">Metal-binding</keyword>
<gene>
    <name evidence="4" type="ORF">jaqu_33570</name>
</gene>
<accession>A0A0D1EDK9</accession>
<feature type="domain" description="Sulfatase N-terminal" evidence="3">
    <location>
        <begin position="5"/>
        <end position="348"/>
    </location>
</feature>
<dbReference type="Pfam" id="PF00884">
    <property type="entry name" value="Sulfatase"/>
    <property type="match status" value="1"/>
</dbReference>
<keyword evidence="2 4" id="KW-0378">Hydrolase</keyword>
<dbReference type="InterPro" id="IPR017850">
    <property type="entry name" value="Alkaline_phosphatase_core_sf"/>
</dbReference>
<dbReference type="PATRIC" id="fig|935700.4.peg.3463"/>
<reference evidence="4 5" key="1">
    <citation type="submission" date="2015-02" db="EMBL/GenBank/DDBJ databases">
        <title>Genome Sequence of Jannaschia aquimarina DSM28248, a member of the Roseobacter clade.</title>
        <authorList>
            <person name="Voget S."/>
            <person name="Daniel R."/>
        </authorList>
    </citation>
    <scope>NUCLEOTIDE SEQUENCE [LARGE SCALE GENOMIC DNA]</scope>
    <source>
        <strain evidence="4 5">GSW-M26</strain>
    </source>
</reference>
<dbReference type="EMBL" id="JYFE01000060">
    <property type="protein sequence ID" value="KIT15031.1"/>
    <property type="molecule type" value="Genomic_DNA"/>
</dbReference>
<dbReference type="GO" id="GO:0046872">
    <property type="term" value="F:metal ion binding"/>
    <property type="evidence" value="ECO:0007669"/>
    <property type="project" value="UniProtKB-KW"/>
</dbReference>
<dbReference type="EC" id="3.1.6.1" evidence="4"/>
<evidence type="ECO:0000256" key="2">
    <source>
        <dbReference type="ARBA" id="ARBA00022801"/>
    </source>
</evidence>
<dbReference type="Gene3D" id="3.40.720.10">
    <property type="entry name" value="Alkaline Phosphatase, subunit A"/>
    <property type="match status" value="1"/>
</dbReference>
<dbReference type="AlphaFoldDB" id="A0A0D1EDK9"/>
<dbReference type="GO" id="GO:0005737">
    <property type="term" value="C:cytoplasm"/>
    <property type="evidence" value="ECO:0007669"/>
    <property type="project" value="TreeGrafter"/>
</dbReference>
<evidence type="ECO:0000259" key="3">
    <source>
        <dbReference type="Pfam" id="PF00884"/>
    </source>
</evidence>
<evidence type="ECO:0000256" key="1">
    <source>
        <dbReference type="ARBA" id="ARBA00022723"/>
    </source>
</evidence>
<proteinExistence type="predicted"/>
<dbReference type="RefSeq" id="WP_043920105.1">
    <property type="nucleotide sequence ID" value="NZ_FZPF01000001.1"/>
</dbReference>
<dbReference type="SUPFAM" id="SSF53649">
    <property type="entry name" value="Alkaline phosphatase-like"/>
    <property type="match status" value="1"/>
</dbReference>
<dbReference type="Proteomes" id="UP000032232">
    <property type="component" value="Unassembled WGS sequence"/>
</dbReference>
<protein>
    <submittedName>
        <fullName evidence="4">Arylsulfatase</fullName>
        <ecNumber evidence="4">3.1.6.1</ecNumber>
    </submittedName>
</protein>
<dbReference type="PANTHER" id="PTHR45953">
    <property type="entry name" value="IDURONATE 2-SULFATASE"/>
    <property type="match status" value="1"/>
</dbReference>
<organism evidence="4 5">
    <name type="scientific">Jannaschia aquimarina</name>
    <dbReference type="NCBI Taxonomy" id="935700"/>
    <lineage>
        <taxon>Bacteria</taxon>
        <taxon>Pseudomonadati</taxon>
        <taxon>Pseudomonadota</taxon>
        <taxon>Alphaproteobacteria</taxon>
        <taxon>Rhodobacterales</taxon>
        <taxon>Roseobacteraceae</taxon>
        <taxon>Jannaschia</taxon>
    </lineage>
</organism>
<name>A0A0D1EDK9_9RHOB</name>
<comment type="caution">
    <text evidence="4">The sequence shown here is derived from an EMBL/GenBank/DDBJ whole genome shotgun (WGS) entry which is preliminary data.</text>
</comment>
<dbReference type="GO" id="GO:0004065">
    <property type="term" value="F:arylsulfatase activity"/>
    <property type="evidence" value="ECO:0007669"/>
    <property type="project" value="UniProtKB-EC"/>
</dbReference>
<keyword evidence="5" id="KW-1185">Reference proteome</keyword>
<evidence type="ECO:0000313" key="5">
    <source>
        <dbReference type="Proteomes" id="UP000032232"/>
    </source>
</evidence>
<dbReference type="STRING" id="935700.jaqu_33570"/>